<feature type="region of interest" description="Disordered" evidence="1">
    <location>
        <begin position="24"/>
        <end position="67"/>
    </location>
</feature>
<protein>
    <recommendedName>
        <fullName evidence="2">N,N-dimethylformamidase beta subunit-like C-terminal domain-containing protein</fullName>
    </recommendedName>
</protein>
<reference evidence="3 4" key="1">
    <citation type="submission" date="2017-10" db="EMBL/GenBank/DDBJ databases">
        <title>Integration of genomic and chemical information greatly accelerates assignment of the full stereostructure of myelolactone, a potent inhibitor of myeloma from a marine-derived Micromonospora.</title>
        <authorList>
            <person name="Kim M.C."/>
            <person name="Machado H."/>
            <person name="Jensen P.R."/>
            <person name="Fenical W."/>
        </authorList>
    </citation>
    <scope>NUCLEOTIDE SEQUENCE [LARGE SCALE GENOMIC DNA]</scope>
    <source>
        <strain evidence="3 4">CNY-010</strain>
    </source>
</reference>
<gene>
    <name evidence="3" type="ORF">CSH63_25050</name>
</gene>
<evidence type="ECO:0000259" key="2">
    <source>
        <dbReference type="Pfam" id="PF20254"/>
    </source>
</evidence>
<sequence length="503" mass="54937">MDRLRRRTALGLLVGGASAAALGPLDPVFGGRPGDSPNRLPIPPVSPVERENRALGEPWWPEDDGRAADDRRRQIQGYASTTSVAPGEEIEFHVAVNPAGRFRISVHRLGWYGGAGARTMLTSPELRGVPHPVPIADPDTGVLDCRWPVSWRLSVPHGWPSGLYQAVFTSADGWRACTPFVVRDDRRPAALCVVLPVTTWQAYNQWPRDRRVGKSLYGGYRPDGRRDPELRARAVTFDRPYSGAGRPFHFDRDEAAIRWLERNLYDVSYATSFDLHSGRLDPARYRGLVFCGHDEYWSAEMRRATEVGLAGGTSLAFLGANSVYWHARIHPAADGRPERVVECAKTDPSRGADGSDPTLTWRSLDQPEQALLGVQYNGILLTPQPLVVRAADHWVWAGTGVADGDRIPGVIAGEADGVHAALPRPAGTTLSSSPYPAQQGGRRVQNSHVHETARGAVVFASGTLGWTLALDRQGHRDPRIERATANVLNRMAGRRPGSVSPGS</sequence>
<evidence type="ECO:0000313" key="3">
    <source>
        <dbReference type="EMBL" id="AYF30653.1"/>
    </source>
</evidence>
<accession>A0A386WRQ8</accession>
<dbReference type="InterPro" id="IPR046540">
    <property type="entry name" value="DMFA2_C"/>
</dbReference>
<dbReference type="AlphaFoldDB" id="A0A386WRQ8"/>
<organism evidence="3 4">
    <name type="scientific">Micromonospora tulbaghiae</name>
    <dbReference type="NCBI Taxonomy" id="479978"/>
    <lineage>
        <taxon>Bacteria</taxon>
        <taxon>Bacillati</taxon>
        <taxon>Actinomycetota</taxon>
        <taxon>Actinomycetes</taxon>
        <taxon>Micromonosporales</taxon>
        <taxon>Micromonosporaceae</taxon>
        <taxon>Micromonospora</taxon>
    </lineage>
</organism>
<evidence type="ECO:0000313" key="4">
    <source>
        <dbReference type="Proteomes" id="UP000267804"/>
    </source>
</evidence>
<dbReference type="EMBL" id="CP024087">
    <property type="protein sequence ID" value="AYF30653.1"/>
    <property type="molecule type" value="Genomic_DNA"/>
</dbReference>
<name>A0A386WRQ8_9ACTN</name>
<dbReference type="KEGG" id="mtua:CSH63_25050"/>
<dbReference type="RefSeq" id="WP_120572354.1">
    <property type="nucleotide sequence ID" value="NZ_CP024087.1"/>
</dbReference>
<proteinExistence type="predicted"/>
<dbReference type="Pfam" id="PF20254">
    <property type="entry name" value="DMFA2_C"/>
    <property type="match status" value="1"/>
</dbReference>
<dbReference type="Proteomes" id="UP000267804">
    <property type="component" value="Chromosome"/>
</dbReference>
<feature type="domain" description="N,N-dimethylformamidase beta subunit-like C-terminal" evidence="2">
    <location>
        <begin position="104"/>
        <end position="473"/>
    </location>
</feature>
<evidence type="ECO:0000256" key="1">
    <source>
        <dbReference type="SAM" id="MobiDB-lite"/>
    </source>
</evidence>